<comment type="similarity">
    <text evidence="2">Belongs to the acetate uptake transporter (AceTr) (TC 2.A.96) family.</text>
</comment>
<dbReference type="PANTHER" id="PTHR31123:SF4">
    <property type="entry name" value="PROTEIN ALCS"/>
    <property type="match status" value="1"/>
</dbReference>
<evidence type="ECO:0000256" key="1">
    <source>
        <dbReference type="ARBA" id="ARBA00004141"/>
    </source>
</evidence>
<sequence>MAAQYNNDMANGGGDFGAHMERIRTAGSVNISTELFEKLYLSPQNAVSGEFRQTFGNPTPIALAGFLLSLTPLSMALLEWCGAGGLGAAMNEAFFMTFGAFSFNFGATPTPYYNASAAYSPDPEMPWEGAVAPEFMATFAFFLISMDLLCFVHPIASILTNLVFFFIFSLIVPAFGCLAGSFWPGAQGDTALSLALQHADTGLALALSLLGWYILTALILAGVKS</sequence>
<dbReference type="InterPro" id="IPR000791">
    <property type="entry name" value="Gpr1/Fun34/SatP-like"/>
</dbReference>
<evidence type="ECO:0000256" key="2">
    <source>
        <dbReference type="ARBA" id="ARBA00005587"/>
    </source>
</evidence>
<dbReference type="GO" id="GO:0005886">
    <property type="term" value="C:plasma membrane"/>
    <property type="evidence" value="ECO:0007669"/>
    <property type="project" value="TreeGrafter"/>
</dbReference>
<protein>
    <submittedName>
        <fullName evidence="7">Uncharacterized protein</fullName>
    </submittedName>
</protein>
<feature type="transmembrane region" description="Helical" evidence="6">
    <location>
        <begin position="162"/>
        <end position="183"/>
    </location>
</feature>
<comment type="subcellular location">
    <subcellularLocation>
        <location evidence="1">Membrane</location>
        <topology evidence="1">Multi-pass membrane protein</topology>
    </subcellularLocation>
</comment>
<keyword evidence="5 6" id="KW-0472">Membrane</keyword>
<organism evidence="7 8">
    <name type="scientific">Zymoseptoria tritici (strain CBS 115943 / IPO323)</name>
    <name type="common">Speckled leaf blotch fungus</name>
    <name type="synonym">Septoria tritici</name>
    <dbReference type="NCBI Taxonomy" id="336722"/>
    <lineage>
        <taxon>Eukaryota</taxon>
        <taxon>Fungi</taxon>
        <taxon>Dikarya</taxon>
        <taxon>Ascomycota</taxon>
        <taxon>Pezizomycotina</taxon>
        <taxon>Dothideomycetes</taxon>
        <taxon>Dothideomycetidae</taxon>
        <taxon>Mycosphaerellales</taxon>
        <taxon>Mycosphaerellaceae</taxon>
        <taxon>Zymoseptoria</taxon>
    </lineage>
</organism>
<evidence type="ECO:0000256" key="3">
    <source>
        <dbReference type="ARBA" id="ARBA00022692"/>
    </source>
</evidence>
<feature type="transmembrane region" description="Helical" evidence="6">
    <location>
        <begin position="135"/>
        <end position="155"/>
    </location>
</feature>
<dbReference type="OrthoDB" id="3648309at2759"/>
<evidence type="ECO:0000313" key="7">
    <source>
        <dbReference type="EMBL" id="EGP86997.1"/>
    </source>
</evidence>
<feature type="transmembrane region" description="Helical" evidence="6">
    <location>
        <begin position="93"/>
        <end position="115"/>
    </location>
</feature>
<reference evidence="7 8" key="1">
    <citation type="journal article" date="2011" name="PLoS Genet.">
        <title>Finished genome of the fungal wheat pathogen Mycosphaerella graminicola reveals dispensome structure, chromosome plasticity, and stealth pathogenesis.</title>
        <authorList>
            <person name="Goodwin S.B."/>
            <person name="Ben M'barek S."/>
            <person name="Dhillon B."/>
            <person name="Wittenberg A.H.J."/>
            <person name="Crane C.F."/>
            <person name="Hane J.K."/>
            <person name="Foster A.J."/>
            <person name="Van der Lee T.A.J."/>
            <person name="Grimwood J."/>
            <person name="Aerts A."/>
            <person name="Antoniw J."/>
            <person name="Bailey A."/>
            <person name="Bluhm B."/>
            <person name="Bowler J."/>
            <person name="Bristow J."/>
            <person name="van der Burgt A."/>
            <person name="Canto-Canche B."/>
            <person name="Churchill A.C.L."/>
            <person name="Conde-Ferraez L."/>
            <person name="Cools H.J."/>
            <person name="Coutinho P.M."/>
            <person name="Csukai M."/>
            <person name="Dehal P."/>
            <person name="De Wit P."/>
            <person name="Donzelli B."/>
            <person name="van de Geest H.C."/>
            <person name="van Ham R.C.H.J."/>
            <person name="Hammond-Kosack K.E."/>
            <person name="Henrissat B."/>
            <person name="Kilian A."/>
            <person name="Kobayashi A.K."/>
            <person name="Koopmann E."/>
            <person name="Kourmpetis Y."/>
            <person name="Kuzniar A."/>
            <person name="Lindquist E."/>
            <person name="Lombard V."/>
            <person name="Maliepaard C."/>
            <person name="Martins N."/>
            <person name="Mehrabi R."/>
            <person name="Nap J.P.H."/>
            <person name="Ponomarenko A."/>
            <person name="Rudd J.J."/>
            <person name="Salamov A."/>
            <person name="Schmutz J."/>
            <person name="Schouten H.J."/>
            <person name="Shapiro H."/>
            <person name="Stergiopoulos I."/>
            <person name="Torriani S.F.F."/>
            <person name="Tu H."/>
            <person name="de Vries R.P."/>
            <person name="Waalwijk C."/>
            <person name="Ware S.B."/>
            <person name="Wiebenga A."/>
            <person name="Zwiers L.-H."/>
            <person name="Oliver R.P."/>
            <person name="Grigoriev I.V."/>
            <person name="Kema G.H.J."/>
        </authorList>
    </citation>
    <scope>NUCLEOTIDE SEQUENCE [LARGE SCALE GENOMIC DNA]</scope>
    <source>
        <strain evidence="8">CBS 115943 / IPO323</strain>
    </source>
</reference>
<gene>
    <name evidence="7" type="ORF">MYCGRDRAFT_109328</name>
</gene>
<dbReference type="HOGENOM" id="CLU_051062_4_0_1"/>
<evidence type="ECO:0000313" key="8">
    <source>
        <dbReference type="Proteomes" id="UP000008062"/>
    </source>
</evidence>
<dbReference type="eggNOG" id="ENOG502S179">
    <property type="taxonomic scope" value="Eukaryota"/>
</dbReference>
<feature type="transmembrane region" description="Helical" evidence="6">
    <location>
        <begin position="61"/>
        <end position="81"/>
    </location>
</feature>
<evidence type="ECO:0000256" key="6">
    <source>
        <dbReference type="SAM" id="Phobius"/>
    </source>
</evidence>
<keyword evidence="4 6" id="KW-1133">Transmembrane helix</keyword>
<dbReference type="InParanoid" id="F9XAI2"/>
<keyword evidence="8" id="KW-1185">Reference proteome</keyword>
<dbReference type="InterPro" id="IPR051633">
    <property type="entry name" value="AceTr"/>
</dbReference>
<feature type="transmembrane region" description="Helical" evidence="6">
    <location>
        <begin position="203"/>
        <end position="223"/>
    </location>
</feature>
<dbReference type="KEGG" id="ztr:MYCGRDRAFT_109328"/>
<dbReference type="Pfam" id="PF01184">
    <property type="entry name" value="Gpr1_Fun34_YaaH"/>
    <property type="match status" value="1"/>
</dbReference>
<dbReference type="OMA" id="SVDFPIM"/>
<dbReference type="AlphaFoldDB" id="F9XAI2"/>
<dbReference type="GeneID" id="13397106"/>
<accession>F9XAI2</accession>
<evidence type="ECO:0000256" key="5">
    <source>
        <dbReference type="ARBA" id="ARBA00023136"/>
    </source>
</evidence>
<keyword evidence="3 6" id="KW-0812">Transmembrane</keyword>
<dbReference type="EMBL" id="CM001200">
    <property type="protein sequence ID" value="EGP86997.1"/>
    <property type="molecule type" value="Genomic_DNA"/>
</dbReference>
<dbReference type="RefSeq" id="XP_003852021.1">
    <property type="nucleotide sequence ID" value="XM_003851973.1"/>
</dbReference>
<dbReference type="GO" id="GO:0015123">
    <property type="term" value="F:acetate transmembrane transporter activity"/>
    <property type="evidence" value="ECO:0007669"/>
    <property type="project" value="TreeGrafter"/>
</dbReference>
<dbReference type="PANTHER" id="PTHR31123">
    <property type="entry name" value="ACCUMULATION OF DYADS PROTEIN 2-RELATED"/>
    <property type="match status" value="1"/>
</dbReference>
<name>F9XAI2_ZYMTI</name>
<dbReference type="Proteomes" id="UP000008062">
    <property type="component" value="Chromosome 5"/>
</dbReference>
<proteinExistence type="inferred from homology"/>
<evidence type="ECO:0000256" key="4">
    <source>
        <dbReference type="ARBA" id="ARBA00022989"/>
    </source>
</evidence>